<name>A0A9E8A3N8_9HYPH</name>
<reference evidence="1" key="1">
    <citation type="submission" date="2022-08" db="EMBL/GenBank/DDBJ databases">
        <title>Complete Genome Sequences of 2 Bosea sp. soil isolates.</title>
        <authorList>
            <person name="Alvarez Arevalo M."/>
            <person name="Sterndorff E.B."/>
            <person name="Faurdal D."/>
            <person name="Joergensen T.S."/>
            <person name="Weber T."/>
        </authorList>
    </citation>
    <scope>NUCLEOTIDE SEQUENCE</scope>
    <source>
        <strain evidence="1">NBC_00436</strain>
    </source>
</reference>
<accession>A0A9E8A3N8</accession>
<sequence length="128" mass="14501">MRFLKFFQASPFERFRSVERNLAEDQRRFEAVSAAVGTAIREFEFEHAGLSARLERATAAAAGLMGTDADDYLTRDPSDEDYLRKAEAEMKRASLRLREIDSHLQTLSRIHETLTDKGISQPEAPKAP</sequence>
<proteinExistence type="predicted"/>
<gene>
    <name evidence="1" type="ORF">NWE54_25575</name>
</gene>
<dbReference type="EMBL" id="CP102774">
    <property type="protein sequence ID" value="UZF87080.1"/>
    <property type="molecule type" value="Genomic_DNA"/>
</dbReference>
<organism evidence="1">
    <name type="scientific">Bosea sp. NBC_00436</name>
    <dbReference type="NCBI Taxonomy" id="2969620"/>
    <lineage>
        <taxon>Bacteria</taxon>
        <taxon>Pseudomonadati</taxon>
        <taxon>Pseudomonadota</taxon>
        <taxon>Alphaproteobacteria</taxon>
        <taxon>Hyphomicrobiales</taxon>
        <taxon>Boseaceae</taxon>
        <taxon>Bosea</taxon>
    </lineage>
</organism>
<evidence type="ECO:0000313" key="1">
    <source>
        <dbReference type="EMBL" id="UZF87080.1"/>
    </source>
</evidence>
<dbReference type="AlphaFoldDB" id="A0A9E8A3N8"/>
<protein>
    <submittedName>
        <fullName evidence="1">Uncharacterized protein</fullName>
    </submittedName>
</protein>